<reference evidence="2" key="2">
    <citation type="submission" date="2022-10" db="EMBL/GenBank/DDBJ databases">
        <authorList>
            <consortium name="ENA_rothamsted_submissions"/>
            <consortium name="culmorum"/>
            <person name="King R."/>
        </authorList>
    </citation>
    <scope>NUCLEOTIDE SEQUENCE</scope>
</reference>
<evidence type="ECO:0000256" key="1">
    <source>
        <dbReference type="SAM" id="MobiDB-lite"/>
    </source>
</evidence>
<dbReference type="EMBL" id="OU896721">
    <property type="protein sequence ID" value="CAG9817097.1"/>
    <property type="molecule type" value="Genomic_DNA"/>
</dbReference>
<feature type="region of interest" description="Disordered" evidence="1">
    <location>
        <begin position="107"/>
        <end position="127"/>
    </location>
</feature>
<dbReference type="Proteomes" id="UP001153737">
    <property type="component" value="Chromosome 15"/>
</dbReference>
<feature type="region of interest" description="Disordered" evidence="1">
    <location>
        <begin position="15"/>
        <end position="50"/>
    </location>
</feature>
<name>A0A9N9SH95_PHACE</name>
<protein>
    <submittedName>
        <fullName evidence="2">Uncharacterized protein</fullName>
    </submittedName>
</protein>
<feature type="compositionally biased region" description="Pro residues" evidence="1">
    <location>
        <begin position="40"/>
        <end position="49"/>
    </location>
</feature>
<organism evidence="2 3">
    <name type="scientific">Phaedon cochleariae</name>
    <name type="common">Mustard beetle</name>
    <dbReference type="NCBI Taxonomy" id="80249"/>
    <lineage>
        <taxon>Eukaryota</taxon>
        <taxon>Metazoa</taxon>
        <taxon>Ecdysozoa</taxon>
        <taxon>Arthropoda</taxon>
        <taxon>Hexapoda</taxon>
        <taxon>Insecta</taxon>
        <taxon>Pterygota</taxon>
        <taxon>Neoptera</taxon>
        <taxon>Endopterygota</taxon>
        <taxon>Coleoptera</taxon>
        <taxon>Polyphaga</taxon>
        <taxon>Cucujiformia</taxon>
        <taxon>Chrysomeloidea</taxon>
        <taxon>Chrysomelidae</taxon>
        <taxon>Chrysomelinae</taxon>
        <taxon>Chrysomelini</taxon>
        <taxon>Phaedon</taxon>
    </lineage>
</organism>
<gene>
    <name evidence="2" type="ORF">PHAECO_LOCUS5041</name>
</gene>
<feature type="compositionally biased region" description="Basic and acidic residues" evidence="1">
    <location>
        <begin position="117"/>
        <end position="127"/>
    </location>
</feature>
<evidence type="ECO:0000313" key="2">
    <source>
        <dbReference type="EMBL" id="CAG9817097.1"/>
    </source>
</evidence>
<feature type="compositionally biased region" description="Low complexity" evidence="1">
    <location>
        <begin position="16"/>
        <end position="35"/>
    </location>
</feature>
<dbReference type="AlphaFoldDB" id="A0A9N9SH95"/>
<proteinExistence type="predicted"/>
<evidence type="ECO:0000313" key="3">
    <source>
        <dbReference type="Proteomes" id="UP001153737"/>
    </source>
</evidence>
<dbReference type="OrthoDB" id="6768635at2759"/>
<keyword evidence="3" id="KW-1185">Reference proteome</keyword>
<accession>A0A9N9SH95</accession>
<sequence length="268" mass="28562">MQTSTIVFKAEPADYSASSSGGIVSSTSSSSSAVVLGNMRPPPPPPPPKVKVIDVKLEEPTSSIPDLAAADSSVKGRGTAVAMPTPQSRGIQTAVAEHAPAVDVVRGASAQGGQRPRQPEKKDKEKSISIVGTCSIDNDKDFSGGEPMLWLYVGHCKPQTTADKVKSYLEKKSAGHNFEVTELNSVGRFKSFKVAVLAAMAMPGILGYWDHVTDTQISKPEICRDSGFAGRGKAINGKFVFSFGERASFYVMVDARFEYLATANNYLI</sequence>
<reference evidence="2" key="1">
    <citation type="submission" date="2022-01" db="EMBL/GenBank/DDBJ databases">
        <authorList>
            <person name="King R."/>
        </authorList>
    </citation>
    <scope>NUCLEOTIDE SEQUENCE</scope>
</reference>